<dbReference type="InterPro" id="IPR043964">
    <property type="entry name" value="P-loop_TraG"/>
</dbReference>
<feature type="transmembrane region" description="Helical" evidence="1">
    <location>
        <begin position="16"/>
        <end position="39"/>
    </location>
</feature>
<feature type="domain" description="TraG P-loop" evidence="2">
    <location>
        <begin position="493"/>
        <end position="849"/>
    </location>
</feature>
<dbReference type="Gene3D" id="1.10.8.730">
    <property type="match status" value="1"/>
</dbReference>
<comment type="caution">
    <text evidence="3">The sequence shown here is derived from an EMBL/GenBank/DDBJ whole genome shotgun (WGS) entry which is preliminary data.</text>
</comment>
<evidence type="ECO:0000259" key="2">
    <source>
        <dbReference type="Pfam" id="PF19044"/>
    </source>
</evidence>
<dbReference type="SUPFAM" id="SSF52540">
    <property type="entry name" value="P-loop containing nucleoside triphosphate hydrolases"/>
    <property type="match status" value="1"/>
</dbReference>
<dbReference type="InterPro" id="IPR027417">
    <property type="entry name" value="P-loop_NTPase"/>
</dbReference>
<dbReference type="STRING" id="411471.SUBVAR_07406"/>
<dbReference type="eggNOG" id="COG3451">
    <property type="taxonomic scope" value="Bacteria"/>
</dbReference>
<dbReference type="Pfam" id="PF19044">
    <property type="entry name" value="P-loop_TraG"/>
    <property type="match status" value="1"/>
</dbReference>
<dbReference type="PANTHER" id="PTHR30121">
    <property type="entry name" value="UNCHARACTERIZED PROTEIN YJGR-RELATED"/>
    <property type="match status" value="1"/>
</dbReference>
<sequence>MTTQKYLCPPRLQKKFLLWWWTVPELILIATLVVATFYLTSLELLALTLFVAIGAARVDFEHNLFGALRTRTLYQLFTKTFTANEKHAANKEEKRKRKRLVKQMRSRLPIQDLIQFRFTDGGIYGGRDGKELFRFYRYYPPNTDVMTDEEIAQEIEQLCRLFDSLRCPFTMFGTDKIEDMSALKEYYRSLPRRYDHILADVVNEIESTETKSSAVQRAYYFIYKAQSEEDDIYTLIVGKGYKIDRVKNDEMAVLLRNYLVREFINVDIYTIAEEVKNYPNMAKAKPAIYNKEIQRRLCPNRIDFTRDHAEQSGLMRRTLMIKNFPAQIPPRALYTVASMRGTSFTMRMTPLQKDNARKLIDEQIRNKAVIGGKSQATEQMDAAQETMDIKNFYAEVTRNQNTIYSVNVYIEIYGKTLEDLANLEQQVKIELAGVGITYDQLNYEQRNGFSSVQPLGSDHFILCSNNLPSKTVAALYPFSYSSLIHPHGMPLGRTDRGGPVYADIFQRDDQITNGVFFISGSAGQGKSYLQKKILTFMVTRGVHCYVMDPENEYSDVTRGLGGVVIDCASGNHKINIFEVRRIKLEDDVEEGAELPEISNESPMFLQHLSWLKDEFRIMMPEMPDSTLRALMILVQGMYASVGIDQHTDFDRLQHQDYPTFSTLYDFVQKQLGKNSYPMLTKEMISEVLLYINDPTYGELSNIFNGTTTIDVKNNPLICFSMGALLEGSEQRLQAVENNLNTYIWSIVLLREFQVLLSFDELYMYLEQPLMAKYISYFARRSRKYNACIGVATQQLQDCLDESVRRYSSPIINMSSFKFLFYSGQVDLQDMKEALKLTDGEAACISVSNKRHCLLKAGNGKYYMEVGTLPFEAELFGDKGGI</sequence>
<keyword evidence="1" id="KW-0812">Transmembrane</keyword>
<protein>
    <recommendedName>
        <fullName evidence="2">TraG P-loop domain-containing protein</fullName>
    </recommendedName>
</protein>
<dbReference type="AlphaFoldDB" id="D1PSM3"/>
<evidence type="ECO:0000256" key="1">
    <source>
        <dbReference type="SAM" id="Phobius"/>
    </source>
</evidence>
<dbReference type="Gene3D" id="3.40.50.300">
    <property type="entry name" value="P-loop containing nucleotide triphosphate hydrolases"/>
    <property type="match status" value="1"/>
</dbReference>
<evidence type="ECO:0000313" key="4">
    <source>
        <dbReference type="Proteomes" id="UP000003438"/>
    </source>
</evidence>
<keyword evidence="4" id="KW-1185">Reference proteome</keyword>
<dbReference type="HOGENOM" id="CLU_009097_1_1_9"/>
<organism evidence="3 4">
    <name type="scientific">Subdoligranulum variabile DSM 15176</name>
    <dbReference type="NCBI Taxonomy" id="411471"/>
    <lineage>
        <taxon>Bacteria</taxon>
        <taxon>Bacillati</taxon>
        <taxon>Bacillota</taxon>
        <taxon>Clostridia</taxon>
        <taxon>Eubacteriales</taxon>
        <taxon>Oscillospiraceae</taxon>
        <taxon>Subdoligranulum</taxon>
    </lineage>
</organism>
<keyword evidence="1" id="KW-0472">Membrane</keyword>
<dbReference type="Proteomes" id="UP000003438">
    <property type="component" value="Unassembled WGS sequence"/>
</dbReference>
<gene>
    <name evidence="3" type="ORF">SUBVAR_07406</name>
</gene>
<proteinExistence type="predicted"/>
<reference evidence="3" key="1">
    <citation type="submission" date="2009-12" db="EMBL/GenBank/DDBJ databases">
        <authorList>
            <person name="Weinstock G."/>
            <person name="Sodergren E."/>
            <person name="Clifton S."/>
            <person name="Fulton L."/>
            <person name="Fulton B."/>
            <person name="Courtney L."/>
            <person name="Fronick C."/>
            <person name="Harrison M."/>
            <person name="Strong C."/>
            <person name="Farmer C."/>
            <person name="Delahaunty K."/>
            <person name="Markovic C."/>
            <person name="Hall O."/>
            <person name="Minx P."/>
            <person name="Tomlinson C."/>
            <person name="Mitreva M."/>
            <person name="Nelson J."/>
            <person name="Hou S."/>
            <person name="Wollam A."/>
            <person name="Pepin K.H."/>
            <person name="Johnson M."/>
            <person name="Bhonagiri V."/>
            <person name="Nash W.E."/>
            <person name="Warren W."/>
            <person name="Chinwalla A."/>
            <person name="Mardis E.R."/>
            <person name="Wilson R.K."/>
        </authorList>
    </citation>
    <scope>NUCLEOTIDE SEQUENCE [LARGE SCALE GENOMIC DNA]</scope>
    <source>
        <strain evidence="3">DSM 15176</strain>
    </source>
</reference>
<accession>D1PSM3</accession>
<dbReference type="InterPro" id="IPR051162">
    <property type="entry name" value="T4SS_component"/>
</dbReference>
<keyword evidence="1" id="KW-1133">Transmembrane helix</keyword>
<dbReference type="EMBL" id="ACBY02000078">
    <property type="protein sequence ID" value="EFB74309.1"/>
    <property type="molecule type" value="Genomic_DNA"/>
</dbReference>
<name>D1PSM3_9FIRM</name>
<dbReference type="OrthoDB" id="9804380at2"/>
<evidence type="ECO:0000313" key="3">
    <source>
        <dbReference type="EMBL" id="EFB74309.1"/>
    </source>
</evidence>
<dbReference type="PANTHER" id="PTHR30121:SF6">
    <property type="entry name" value="SLR6007 PROTEIN"/>
    <property type="match status" value="1"/>
</dbReference>
<dbReference type="RefSeq" id="WP_007048751.1">
    <property type="nucleotide sequence ID" value="NZ_GG704773.1"/>
</dbReference>